<keyword evidence="3" id="KW-1185">Reference proteome</keyword>
<protein>
    <submittedName>
        <fullName evidence="2">Uncharacterized protein</fullName>
    </submittedName>
</protein>
<dbReference type="AlphaFoldDB" id="A0A2J6PRC4"/>
<feature type="compositionally biased region" description="Low complexity" evidence="1">
    <location>
        <begin position="24"/>
        <end position="38"/>
    </location>
</feature>
<evidence type="ECO:0000313" key="2">
    <source>
        <dbReference type="EMBL" id="PMD16584.1"/>
    </source>
</evidence>
<dbReference type="EMBL" id="KZ613505">
    <property type="protein sequence ID" value="PMD16584.1"/>
    <property type="molecule type" value="Genomic_DNA"/>
</dbReference>
<feature type="compositionally biased region" description="Basic and acidic residues" evidence="1">
    <location>
        <begin position="104"/>
        <end position="140"/>
    </location>
</feature>
<dbReference type="OrthoDB" id="5395727at2759"/>
<organism evidence="2 3">
    <name type="scientific">Hyaloscypha hepaticicola</name>
    <dbReference type="NCBI Taxonomy" id="2082293"/>
    <lineage>
        <taxon>Eukaryota</taxon>
        <taxon>Fungi</taxon>
        <taxon>Dikarya</taxon>
        <taxon>Ascomycota</taxon>
        <taxon>Pezizomycotina</taxon>
        <taxon>Leotiomycetes</taxon>
        <taxon>Helotiales</taxon>
        <taxon>Hyaloscyphaceae</taxon>
        <taxon>Hyaloscypha</taxon>
    </lineage>
</organism>
<proteinExistence type="predicted"/>
<gene>
    <name evidence="2" type="ORF">NA56DRAFT_708816</name>
</gene>
<evidence type="ECO:0000313" key="3">
    <source>
        <dbReference type="Proteomes" id="UP000235672"/>
    </source>
</evidence>
<reference evidence="2 3" key="1">
    <citation type="submission" date="2016-05" db="EMBL/GenBank/DDBJ databases">
        <title>A degradative enzymes factory behind the ericoid mycorrhizal symbiosis.</title>
        <authorList>
            <consortium name="DOE Joint Genome Institute"/>
            <person name="Martino E."/>
            <person name="Morin E."/>
            <person name="Grelet G."/>
            <person name="Kuo A."/>
            <person name="Kohler A."/>
            <person name="Daghino S."/>
            <person name="Barry K."/>
            <person name="Choi C."/>
            <person name="Cichocki N."/>
            <person name="Clum A."/>
            <person name="Copeland A."/>
            <person name="Hainaut M."/>
            <person name="Haridas S."/>
            <person name="Labutti K."/>
            <person name="Lindquist E."/>
            <person name="Lipzen A."/>
            <person name="Khouja H.-R."/>
            <person name="Murat C."/>
            <person name="Ohm R."/>
            <person name="Olson A."/>
            <person name="Spatafora J."/>
            <person name="Veneault-Fourrey C."/>
            <person name="Henrissat B."/>
            <person name="Grigoriev I."/>
            <person name="Martin F."/>
            <person name="Perotto S."/>
        </authorList>
    </citation>
    <scope>NUCLEOTIDE SEQUENCE [LARGE SCALE GENOMIC DNA]</scope>
    <source>
        <strain evidence="2 3">UAMH 7357</strain>
    </source>
</reference>
<dbReference type="Proteomes" id="UP000235672">
    <property type="component" value="Unassembled WGS sequence"/>
</dbReference>
<feature type="region of interest" description="Disordered" evidence="1">
    <location>
        <begin position="1"/>
        <end position="150"/>
    </location>
</feature>
<sequence length="150" mass="16359">MDKIKDKIKDKIQRLTGFKNSEPSNASHDTTSSNTTTDPFAAQQKAGQSAVDETIDGAVDSKPTPLPIPRGPKGEILDAWDVGKTPPSRFQQREGSLRDTPGSRSEHTDKCVERDGAFHDKHAEIKDKPLFSVSSREKRGSRGTAESGNN</sequence>
<feature type="compositionally biased region" description="Basic and acidic residues" evidence="1">
    <location>
        <begin position="1"/>
        <end position="13"/>
    </location>
</feature>
<accession>A0A2J6PRC4</accession>
<evidence type="ECO:0000256" key="1">
    <source>
        <dbReference type="SAM" id="MobiDB-lite"/>
    </source>
</evidence>
<name>A0A2J6PRC4_9HELO</name>